<dbReference type="AlphaFoldDB" id="A0A4S2LUP9"/>
<dbReference type="InterPro" id="IPR036656">
    <property type="entry name" value="QCR9_sf"/>
</dbReference>
<comment type="similarity">
    <text evidence="2 11">Belongs to the UQCR10/QCR9 family.</text>
</comment>
<keyword evidence="5" id="KW-0812">Transmembrane</keyword>
<keyword evidence="7 11" id="KW-0249">Electron transport</keyword>
<comment type="subcellular location">
    <subcellularLocation>
        <location evidence="1 11">Mitochondrion inner membrane</location>
        <topology evidence="1 11">Single-pass membrane protein</topology>
    </subcellularLocation>
</comment>
<sequence>MFQPITPPSSFAELLVKPLYHSFFRYPSRMFVAAVVTAVGFEYVLTDVTDRIFLSINAGRLWRDVSPANKEETPND</sequence>
<keyword evidence="9 11" id="KW-0496">Mitochondrion</keyword>
<evidence type="ECO:0000256" key="4">
    <source>
        <dbReference type="ARBA" id="ARBA00022660"/>
    </source>
</evidence>
<keyword evidence="13" id="KW-1185">Reference proteome</keyword>
<evidence type="ECO:0000256" key="10">
    <source>
        <dbReference type="ARBA" id="ARBA00023136"/>
    </source>
</evidence>
<proteinExistence type="inferred from homology"/>
<evidence type="ECO:0000313" key="13">
    <source>
        <dbReference type="Proteomes" id="UP000308267"/>
    </source>
</evidence>
<name>A0A4S2LUP9_OPIFE</name>
<protein>
    <recommendedName>
        <fullName evidence="11">Complex III subunit 9</fullName>
    </recommendedName>
</protein>
<keyword evidence="8" id="KW-1133">Transmembrane helix</keyword>
<evidence type="ECO:0000256" key="5">
    <source>
        <dbReference type="ARBA" id="ARBA00022692"/>
    </source>
</evidence>
<comment type="caution">
    <text evidence="12">The sequence shown here is derived from an EMBL/GenBank/DDBJ whole genome shotgun (WGS) entry which is preliminary data.</text>
</comment>
<accession>A0A4S2LUP9</accession>
<evidence type="ECO:0000256" key="3">
    <source>
        <dbReference type="ARBA" id="ARBA00022448"/>
    </source>
</evidence>
<evidence type="ECO:0000256" key="11">
    <source>
        <dbReference type="RuleBase" id="RU368056"/>
    </source>
</evidence>
<dbReference type="Gene3D" id="1.20.5.260">
    <property type="entry name" value="Cytochrome b-c1 complex subunit 9"/>
    <property type="match status" value="1"/>
</dbReference>
<dbReference type="OrthoDB" id="44067at2759"/>
<comment type="subunit">
    <text evidence="11">Component of the ubiquinol-cytochrome c oxidoreductase (cytochrome b-c1 complex, complex III, CIII), a multisubunit enzyme composed of 3 respiratory subunits cytochrome b, cytochrome c1 and Rieske protein, 2 core protein subunits, and additional low-molecular weight protein subunits.</text>
</comment>
<keyword evidence="6 11" id="KW-0999">Mitochondrion inner membrane</keyword>
<dbReference type="GO" id="GO:0005743">
    <property type="term" value="C:mitochondrial inner membrane"/>
    <property type="evidence" value="ECO:0007669"/>
    <property type="project" value="UniProtKB-SubCell"/>
</dbReference>
<comment type="function">
    <text evidence="11">Component of the ubiquinol-cytochrome c oxidoreductase, a multisubunit transmembrane complex that is part of the mitochondrial electron transport chain which drives oxidative phosphorylation. The complex plays an important role in the uptake of multiple carbon sources present in different host niches.</text>
</comment>
<gene>
    <name evidence="12" type="ORF">CRM22_004728</name>
</gene>
<keyword evidence="10" id="KW-0472">Membrane</keyword>
<dbReference type="Pfam" id="PF05365">
    <property type="entry name" value="UCR_UQCRX_QCR9"/>
    <property type="match status" value="1"/>
</dbReference>
<keyword evidence="4 11" id="KW-0679">Respiratory chain</keyword>
<evidence type="ECO:0000313" key="12">
    <source>
        <dbReference type="EMBL" id="TGZ67551.1"/>
    </source>
</evidence>
<dbReference type="GO" id="GO:0045275">
    <property type="term" value="C:respiratory chain complex III"/>
    <property type="evidence" value="ECO:0007669"/>
    <property type="project" value="UniProtKB-UniRule"/>
</dbReference>
<dbReference type="Proteomes" id="UP000308267">
    <property type="component" value="Unassembled WGS sequence"/>
</dbReference>
<evidence type="ECO:0000256" key="7">
    <source>
        <dbReference type="ARBA" id="ARBA00022982"/>
    </source>
</evidence>
<reference evidence="12 13" key="1">
    <citation type="journal article" date="2019" name="BMC Genomics">
        <title>New insights from Opisthorchis felineus genome: update on genomics of the epidemiologically important liver flukes.</title>
        <authorList>
            <person name="Ershov N.I."/>
            <person name="Mordvinov V.A."/>
            <person name="Prokhortchouk E.B."/>
            <person name="Pakharukova M.Y."/>
            <person name="Gunbin K.V."/>
            <person name="Ustyantsev K."/>
            <person name="Genaev M.A."/>
            <person name="Blinov A.G."/>
            <person name="Mazur A."/>
            <person name="Boulygina E."/>
            <person name="Tsygankova S."/>
            <person name="Khrameeva E."/>
            <person name="Chekanov N."/>
            <person name="Fan G."/>
            <person name="Xiao A."/>
            <person name="Zhang H."/>
            <person name="Xu X."/>
            <person name="Yang H."/>
            <person name="Solovyev V."/>
            <person name="Lee S.M."/>
            <person name="Liu X."/>
            <person name="Afonnikov D.A."/>
            <person name="Skryabin K.G."/>
        </authorList>
    </citation>
    <scope>NUCLEOTIDE SEQUENCE [LARGE SCALE GENOMIC DNA]</scope>
    <source>
        <strain evidence="12">AK-0245</strain>
        <tissue evidence="12">Whole organism</tissue>
    </source>
</reference>
<evidence type="ECO:0000256" key="8">
    <source>
        <dbReference type="ARBA" id="ARBA00022989"/>
    </source>
</evidence>
<dbReference type="GO" id="GO:0006122">
    <property type="term" value="P:mitochondrial electron transport, ubiquinol to cytochrome c"/>
    <property type="evidence" value="ECO:0007669"/>
    <property type="project" value="UniProtKB-UniRule"/>
</dbReference>
<dbReference type="SUPFAM" id="SSF81514">
    <property type="entry name" value="Subunit X (non-heme 7 kDa protein) of cytochrome bc1 complex (Ubiquinol-cytochrome c reductase)"/>
    <property type="match status" value="1"/>
</dbReference>
<evidence type="ECO:0000256" key="9">
    <source>
        <dbReference type="ARBA" id="ARBA00023128"/>
    </source>
</evidence>
<organism evidence="12 13">
    <name type="scientific">Opisthorchis felineus</name>
    <dbReference type="NCBI Taxonomy" id="147828"/>
    <lineage>
        <taxon>Eukaryota</taxon>
        <taxon>Metazoa</taxon>
        <taxon>Spiralia</taxon>
        <taxon>Lophotrochozoa</taxon>
        <taxon>Platyhelminthes</taxon>
        <taxon>Trematoda</taxon>
        <taxon>Digenea</taxon>
        <taxon>Opisthorchiida</taxon>
        <taxon>Opisthorchiata</taxon>
        <taxon>Opisthorchiidae</taxon>
        <taxon>Opisthorchis</taxon>
    </lineage>
</organism>
<evidence type="ECO:0000256" key="1">
    <source>
        <dbReference type="ARBA" id="ARBA00004434"/>
    </source>
</evidence>
<evidence type="ECO:0000256" key="6">
    <source>
        <dbReference type="ARBA" id="ARBA00022792"/>
    </source>
</evidence>
<evidence type="ECO:0000256" key="2">
    <source>
        <dbReference type="ARBA" id="ARBA00007856"/>
    </source>
</evidence>
<keyword evidence="3 11" id="KW-0813">Transport</keyword>
<dbReference type="InterPro" id="IPR008027">
    <property type="entry name" value="QCR9"/>
</dbReference>
<dbReference type="EMBL" id="SJOL01006410">
    <property type="protein sequence ID" value="TGZ67551.1"/>
    <property type="molecule type" value="Genomic_DNA"/>
</dbReference>